<comment type="caution">
    <text evidence="10">The sequence shown here is derived from an EMBL/GenBank/DDBJ whole genome shotgun (WGS) entry which is preliminary data.</text>
</comment>
<feature type="transmembrane region" description="Helical" evidence="7">
    <location>
        <begin position="211"/>
        <end position="233"/>
    </location>
</feature>
<dbReference type="RefSeq" id="WP_163243133.1">
    <property type="nucleotide sequence ID" value="NZ_CP082780.1"/>
</dbReference>
<dbReference type="Pfam" id="PF06808">
    <property type="entry name" value="DctM"/>
    <property type="match status" value="1"/>
</dbReference>
<feature type="transmembrane region" description="Helical" evidence="7">
    <location>
        <begin position="312"/>
        <end position="342"/>
    </location>
</feature>
<keyword evidence="11" id="KW-1185">Reference proteome</keyword>
<dbReference type="PANTHER" id="PTHR33362">
    <property type="entry name" value="SIALIC ACID TRAP TRANSPORTER PERMEASE PROTEIN SIAT-RELATED"/>
    <property type="match status" value="1"/>
</dbReference>
<evidence type="ECO:0000313" key="12">
    <source>
        <dbReference type="Proteomes" id="UP000570010"/>
    </source>
</evidence>
<feature type="transmembrane region" description="Helical" evidence="7">
    <location>
        <begin position="239"/>
        <end position="255"/>
    </location>
</feature>
<feature type="transmembrane region" description="Helical" evidence="7">
    <location>
        <begin position="394"/>
        <end position="419"/>
    </location>
</feature>
<feature type="transmembrane region" description="Helical" evidence="7">
    <location>
        <begin position="93"/>
        <end position="115"/>
    </location>
</feature>
<gene>
    <name evidence="10" type="ORF">G4D64_14775</name>
    <name evidence="9" type="ORF">H1Z61_14820</name>
</gene>
<evidence type="ECO:0000259" key="8">
    <source>
        <dbReference type="Pfam" id="PF06808"/>
    </source>
</evidence>
<evidence type="ECO:0000256" key="5">
    <source>
        <dbReference type="ARBA" id="ARBA00022989"/>
    </source>
</evidence>
<evidence type="ECO:0000256" key="4">
    <source>
        <dbReference type="ARBA" id="ARBA00022692"/>
    </source>
</evidence>
<dbReference type="GO" id="GO:0022857">
    <property type="term" value="F:transmembrane transporter activity"/>
    <property type="evidence" value="ECO:0007669"/>
    <property type="project" value="TreeGrafter"/>
</dbReference>
<dbReference type="PANTHER" id="PTHR33362:SF2">
    <property type="entry name" value="TRAP TRANSPORTER LARGE PERMEASE PROTEIN"/>
    <property type="match status" value="1"/>
</dbReference>
<feature type="transmembrane region" description="Helical" evidence="7">
    <location>
        <begin position="6"/>
        <end position="32"/>
    </location>
</feature>
<sequence>MLAALIIFIILLLLQVPIAFVLGITTISYIILSNNLGLLPTAPQRLYSGLESYGLLAIPLFMLAGELMNSGGITKRLIHFSKTIVGHFRGGLAYVNVVSNMLLASIIGSATAQIAMMSRTMVPAMEKEGYSREFSASTTAAAGLLGPIIPPSMLFIIYGVSSGASIGTMFLAGILPGLILGLSIILLIAYTGKKQQWQSSERASLSKIGRSFIEVIPALLVPVIIIAGILSGIFTPTESAAIACVVALLIGFFFYRELTIKDLPKVIINTTITTATITMLIAMANLFGWMLSFEQIPQAIAEWMVSLTENPIIFLLLVNIFLLLIGMVMDGIAALIILVPIFTPLLANFNIDPVHFGVIICLNLTIGLLTPPVGAGLYIASALGQVKLEQLTKAIWPFLIVSLASLLMITYWPDLVLWLPTIMNN</sequence>
<evidence type="ECO:0000256" key="7">
    <source>
        <dbReference type="SAM" id="Phobius"/>
    </source>
</evidence>
<keyword evidence="5 7" id="KW-1133">Transmembrane helix</keyword>
<dbReference type="GO" id="GO:0005886">
    <property type="term" value="C:plasma membrane"/>
    <property type="evidence" value="ECO:0007669"/>
    <property type="project" value="UniProtKB-SubCell"/>
</dbReference>
<reference evidence="10 11" key="1">
    <citation type="submission" date="2020-02" db="EMBL/GenBank/DDBJ databases">
        <title>Bacillus aquiflavi sp. nov., isolated from yellow water of strong flavor Chinese baijiu in Yibin region of China.</title>
        <authorList>
            <person name="Xie J."/>
        </authorList>
    </citation>
    <scope>NUCLEOTIDE SEQUENCE [LARGE SCALE GENOMIC DNA]</scope>
    <source>
        <strain evidence="10 11">3H-10</strain>
    </source>
</reference>
<accession>A0A6B3W5L6</accession>
<keyword evidence="2" id="KW-1003">Cell membrane</keyword>
<dbReference type="AlphaFoldDB" id="A0A6B3W5L6"/>
<evidence type="ECO:0000256" key="2">
    <source>
        <dbReference type="ARBA" id="ARBA00022475"/>
    </source>
</evidence>
<name>A0A6B3W5L6_9BACI</name>
<comment type="subcellular location">
    <subcellularLocation>
        <location evidence="1">Cell inner membrane</location>
        <topology evidence="1">Multi-pass membrane protein</topology>
    </subcellularLocation>
</comment>
<dbReference type="NCBIfam" id="TIGR00786">
    <property type="entry name" value="dctM"/>
    <property type="match status" value="1"/>
</dbReference>
<feature type="transmembrane region" description="Helical" evidence="7">
    <location>
        <begin position="53"/>
        <end position="73"/>
    </location>
</feature>
<dbReference type="InterPro" id="IPR010656">
    <property type="entry name" value="DctM"/>
</dbReference>
<organism evidence="10 11">
    <name type="scientific">Bacillus aquiflavi</name>
    <dbReference type="NCBI Taxonomy" id="2672567"/>
    <lineage>
        <taxon>Bacteria</taxon>
        <taxon>Bacillati</taxon>
        <taxon>Bacillota</taxon>
        <taxon>Bacilli</taxon>
        <taxon>Bacillales</taxon>
        <taxon>Bacillaceae</taxon>
        <taxon>Bacillus</taxon>
    </lineage>
</organism>
<feature type="transmembrane region" description="Helical" evidence="7">
    <location>
        <begin position="136"/>
        <end position="160"/>
    </location>
</feature>
<feature type="transmembrane region" description="Helical" evidence="7">
    <location>
        <begin position="354"/>
        <end position="374"/>
    </location>
</feature>
<evidence type="ECO:0000256" key="6">
    <source>
        <dbReference type="ARBA" id="ARBA00023136"/>
    </source>
</evidence>
<keyword evidence="6 7" id="KW-0472">Membrane</keyword>
<dbReference type="PIRSF" id="PIRSF006066">
    <property type="entry name" value="HI0050"/>
    <property type="match status" value="1"/>
</dbReference>
<protein>
    <submittedName>
        <fullName evidence="10">TRAP transporter large permease</fullName>
    </submittedName>
</protein>
<keyword evidence="4 7" id="KW-0812">Transmembrane</keyword>
<evidence type="ECO:0000313" key="11">
    <source>
        <dbReference type="Proteomes" id="UP000472971"/>
    </source>
</evidence>
<evidence type="ECO:0000313" key="9">
    <source>
        <dbReference type="EMBL" id="MBA4538369.1"/>
    </source>
</evidence>
<evidence type="ECO:0000256" key="1">
    <source>
        <dbReference type="ARBA" id="ARBA00004429"/>
    </source>
</evidence>
<feature type="transmembrane region" description="Helical" evidence="7">
    <location>
        <begin position="166"/>
        <end position="190"/>
    </location>
</feature>
<dbReference type="Proteomes" id="UP000570010">
    <property type="component" value="Unassembled WGS sequence"/>
</dbReference>
<keyword evidence="3" id="KW-0997">Cell inner membrane</keyword>
<evidence type="ECO:0000313" key="10">
    <source>
        <dbReference type="EMBL" id="NEY82734.1"/>
    </source>
</evidence>
<dbReference type="EMBL" id="JAAIWN010000044">
    <property type="protein sequence ID" value="NEY82734.1"/>
    <property type="molecule type" value="Genomic_DNA"/>
</dbReference>
<dbReference type="InterPro" id="IPR004681">
    <property type="entry name" value="TRAP_DctM"/>
</dbReference>
<dbReference type="Proteomes" id="UP000472971">
    <property type="component" value="Unassembled WGS sequence"/>
</dbReference>
<proteinExistence type="predicted"/>
<evidence type="ECO:0000256" key="3">
    <source>
        <dbReference type="ARBA" id="ARBA00022519"/>
    </source>
</evidence>
<feature type="domain" description="TRAP C4-dicarboxylate transport system permease DctM subunit" evidence="8">
    <location>
        <begin position="5"/>
        <end position="414"/>
    </location>
</feature>
<feature type="transmembrane region" description="Helical" evidence="7">
    <location>
        <begin position="267"/>
        <end position="292"/>
    </location>
</feature>
<reference evidence="9 12" key="2">
    <citation type="submission" date="2020-07" db="EMBL/GenBank/DDBJ databases">
        <authorList>
            <person name="Feng H."/>
        </authorList>
    </citation>
    <scope>NUCLEOTIDE SEQUENCE [LARGE SCALE GENOMIC DNA]</scope>
    <source>
        <strain evidence="9">S-12</strain>
        <strain evidence="12">s-12</strain>
    </source>
</reference>
<dbReference type="EMBL" id="JACEIO010000042">
    <property type="protein sequence ID" value="MBA4538369.1"/>
    <property type="molecule type" value="Genomic_DNA"/>
</dbReference>